<feature type="transmembrane region" description="Helical" evidence="1">
    <location>
        <begin position="143"/>
        <end position="176"/>
    </location>
</feature>
<name>A0A644W152_9ZZZZ</name>
<gene>
    <name evidence="2" type="ORF">SDC9_43425</name>
</gene>
<accession>A0A644W152</accession>
<organism evidence="2">
    <name type="scientific">bioreactor metagenome</name>
    <dbReference type="NCBI Taxonomy" id="1076179"/>
    <lineage>
        <taxon>unclassified sequences</taxon>
        <taxon>metagenomes</taxon>
        <taxon>ecological metagenomes</taxon>
    </lineage>
</organism>
<comment type="caution">
    <text evidence="2">The sequence shown here is derived from an EMBL/GenBank/DDBJ whole genome shotgun (WGS) entry which is preliminary data.</text>
</comment>
<dbReference type="EMBL" id="VSSQ01000546">
    <property type="protein sequence ID" value="MPL97236.1"/>
    <property type="molecule type" value="Genomic_DNA"/>
</dbReference>
<feature type="transmembrane region" description="Helical" evidence="1">
    <location>
        <begin position="615"/>
        <end position="632"/>
    </location>
</feature>
<feature type="transmembrane region" description="Helical" evidence="1">
    <location>
        <begin position="293"/>
        <end position="312"/>
    </location>
</feature>
<evidence type="ECO:0000256" key="1">
    <source>
        <dbReference type="SAM" id="Phobius"/>
    </source>
</evidence>
<feature type="transmembrane region" description="Helical" evidence="1">
    <location>
        <begin position="196"/>
        <end position="222"/>
    </location>
</feature>
<feature type="transmembrane region" description="Helical" evidence="1">
    <location>
        <begin position="74"/>
        <end position="93"/>
    </location>
</feature>
<feature type="transmembrane region" description="Helical" evidence="1">
    <location>
        <begin position="108"/>
        <end position="131"/>
    </location>
</feature>
<protein>
    <submittedName>
        <fullName evidence="2">Uncharacterized protein</fullName>
    </submittedName>
</protein>
<keyword evidence="1" id="KW-0812">Transmembrane</keyword>
<proteinExistence type="predicted"/>
<dbReference type="AlphaFoldDB" id="A0A644W152"/>
<feature type="transmembrane region" description="Helical" evidence="1">
    <location>
        <begin position="560"/>
        <end position="581"/>
    </location>
</feature>
<sequence length="642" mass="73422">MLVKLCLIAASLPLLGFLRSSIDGKKPDYLQKVQTVVKKWHDDNGWAARFSPFFSLFIFLYNFFVWGVYGFTSIFEFVGFVIQKIWWLILWVWNEVLHPTVFALVKYLWHYLVVFSWKFFAFAFSKIPGAFQKEKMLFAFKKLLLLGGVSGLLGLACLLTGHIVVIVVSALIVFYLFQYTVFVTISYCRTDKFPEISVFPGLKLSVLWLAMSAMSTAILVALSQFADVYIVAGLSVLLIQVLLPFAVLFGLAFLATTLYLPAYMSEADDDVDMLQFLKALLFRAPKLIVSQSFQQIGIAILSVIPAVVFLLLNTGIKQVTGKDLPGWGKHVVQIEYHIPAITENYKNSKQLDTESVTLQQSRDSLEKVFSRQIGVARNQLAEAVDLKNKIEDRKIHTIERNAYVGENQGFSMPEIPGCTQYEWVVTNVATKRELKRVSVSTAQKPGSLVMSQKWTTPGKYNISIRTKAPCNDGVDQSISVDVVSLPENFTLNDLPEDRYFVSREAADYAIDLINKQIQENQLSKKEQLDKLNKEIGILTDRVDYLQFSTKEHIEMLISKILAYFGLVLLLVLYLSAIWTYWVTYHYDMFNFEQEGKHYWVRQLEEMRAKNPNQPLLGIFVLIIFISVVFALMRSYDFICHLF</sequence>
<evidence type="ECO:0000313" key="2">
    <source>
        <dbReference type="EMBL" id="MPL97236.1"/>
    </source>
</evidence>
<reference evidence="2" key="1">
    <citation type="submission" date="2019-08" db="EMBL/GenBank/DDBJ databases">
        <authorList>
            <person name="Kucharzyk K."/>
            <person name="Murdoch R.W."/>
            <person name="Higgins S."/>
            <person name="Loffler F."/>
        </authorList>
    </citation>
    <scope>NUCLEOTIDE SEQUENCE</scope>
</reference>
<keyword evidence="1" id="KW-0472">Membrane</keyword>
<feature type="transmembrane region" description="Helical" evidence="1">
    <location>
        <begin position="48"/>
        <end position="69"/>
    </location>
</feature>
<feature type="transmembrane region" description="Helical" evidence="1">
    <location>
        <begin position="229"/>
        <end position="255"/>
    </location>
</feature>
<keyword evidence="1" id="KW-1133">Transmembrane helix</keyword>